<dbReference type="CDD" id="cd00024">
    <property type="entry name" value="CD_CSD"/>
    <property type="match status" value="1"/>
</dbReference>
<dbReference type="EMBL" id="KL142372">
    <property type="protein sequence ID" value="KDR80136.1"/>
    <property type="molecule type" value="Genomic_DNA"/>
</dbReference>
<accession>A0A067TAF9</accession>
<dbReference type="STRING" id="685588.A0A067TAF9"/>
<dbReference type="OrthoDB" id="436852at2759"/>
<dbReference type="GO" id="GO:0006338">
    <property type="term" value="P:chromatin remodeling"/>
    <property type="evidence" value="ECO:0007669"/>
    <property type="project" value="UniProtKB-ARBA"/>
</dbReference>
<dbReference type="Pfam" id="PF00385">
    <property type="entry name" value="Chromo"/>
    <property type="match status" value="1"/>
</dbReference>
<dbReference type="InterPro" id="IPR016197">
    <property type="entry name" value="Chromo-like_dom_sf"/>
</dbReference>
<dbReference type="Gene3D" id="2.40.50.40">
    <property type="match status" value="1"/>
</dbReference>
<dbReference type="AlphaFoldDB" id="A0A067TAF9"/>
<evidence type="ECO:0000259" key="2">
    <source>
        <dbReference type="PROSITE" id="PS50013"/>
    </source>
</evidence>
<gene>
    <name evidence="3" type="ORF">GALMADRAFT_1181028</name>
</gene>
<organism evidence="3 4">
    <name type="scientific">Galerina marginata (strain CBS 339.88)</name>
    <dbReference type="NCBI Taxonomy" id="685588"/>
    <lineage>
        <taxon>Eukaryota</taxon>
        <taxon>Fungi</taxon>
        <taxon>Dikarya</taxon>
        <taxon>Basidiomycota</taxon>
        <taxon>Agaricomycotina</taxon>
        <taxon>Agaricomycetes</taxon>
        <taxon>Agaricomycetidae</taxon>
        <taxon>Agaricales</taxon>
        <taxon>Agaricineae</taxon>
        <taxon>Strophariaceae</taxon>
        <taxon>Galerina</taxon>
    </lineage>
</organism>
<dbReference type="Proteomes" id="UP000027222">
    <property type="component" value="Unassembled WGS sequence"/>
</dbReference>
<feature type="domain" description="Chromo" evidence="2">
    <location>
        <begin position="52"/>
        <end position="118"/>
    </location>
</feature>
<dbReference type="InterPro" id="IPR023780">
    <property type="entry name" value="Chromo_domain"/>
</dbReference>
<evidence type="ECO:0000313" key="3">
    <source>
        <dbReference type="EMBL" id="KDR80136.1"/>
    </source>
</evidence>
<protein>
    <recommendedName>
        <fullName evidence="2">Chromo domain-containing protein</fullName>
    </recommendedName>
</protein>
<evidence type="ECO:0000256" key="1">
    <source>
        <dbReference type="SAM" id="MobiDB-lite"/>
    </source>
</evidence>
<proteinExistence type="predicted"/>
<feature type="region of interest" description="Disordered" evidence="1">
    <location>
        <begin position="1"/>
        <end position="23"/>
    </location>
</feature>
<name>A0A067TAF9_GALM3</name>
<reference evidence="4" key="1">
    <citation type="journal article" date="2014" name="Proc. Natl. Acad. Sci. U.S.A.">
        <title>Extensive sampling of basidiomycete genomes demonstrates inadequacy of the white-rot/brown-rot paradigm for wood decay fungi.</title>
        <authorList>
            <person name="Riley R."/>
            <person name="Salamov A.A."/>
            <person name="Brown D.W."/>
            <person name="Nagy L.G."/>
            <person name="Floudas D."/>
            <person name="Held B.W."/>
            <person name="Levasseur A."/>
            <person name="Lombard V."/>
            <person name="Morin E."/>
            <person name="Otillar R."/>
            <person name="Lindquist E.A."/>
            <person name="Sun H."/>
            <person name="LaButti K.M."/>
            <person name="Schmutz J."/>
            <person name="Jabbour D."/>
            <person name="Luo H."/>
            <person name="Baker S.E."/>
            <person name="Pisabarro A.G."/>
            <person name="Walton J.D."/>
            <person name="Blanchette R.A."/>
            <person name="Henrissat B."/>
            <person name="Martin F."/>
            <person name="Cullen D."/>
            <person name="Hibbett D.S."/>
            <person name="Grigoriev I.V."/>
        </authorList>
    </citation>
    <scope>NUCLEOTIDE SEQUENCE [LARGE SCALE GENOMIC DNA]</scope>
    <source>
        <strain evidence="4">CBS 339.88</strain>
    </source>
</reference>
<dbReference type="InterPro" id="IPR000953">
    <property type="entry name" value="Chromo/chromo_shadow_dom"/>
</dbReference>
<keyword evidence="4" id="KW-1185">Reference proteome</keyword>
<dbReference type="SUPFAM" id="SSF54160">
    <property type="entry name" value="Chromo domain-like"/>
    <property type="match status" value="1"/>
</dbReference>
<dbReference type="PROSITE" id="PS50013">
    <property type="entry name" value="CHROMO_2"/>
    <property type="match status" value="1"/>
</dbReference>
<dbReference type="SMART" id="SM00298">
    <property type="entry name" value="CHROMO"/>
    <property type="match status" value="1"/>
</dbReference>
<evidence type="ECO:0000313" key="4">
    <source>
        <dbReference type="Proteomes" id="UP000027222"/>
    </source>
</evidence>
<sequence length="144" mass="16284">MCTAGVTKEASPVKQVTDDDVNASSRCARPNCLRPKKKRKKSYVVEEPESSFIVEAFVGRYKKFVGGQGVHEEYLVKWHTYDYHEATWELLENMGLTNPGPLLDAFEQEAETQGIELNDGTEVVLFKEAADAGWTTDRLFVKHE</sequence>
<dbReference type="HOGENOM" id="CLU_1796624_0_0_1"/>